<reference evidence="9 10" key="1">
    <citation type="journal article" date="2019" name="G3 (Bethesda)">
        <title>Sequencing of a Wild Apple (Malus baccata) Genome Unravels the Differences Between Cultivated and Wild Apple Species Regarding Disease Resistance and Cold Tolerance.</title>
        <authorList>
            <person name="Chen X."/>
        </authorList>
    </citation>
    <scope>NUCLEOTIDE SEQUENCE [LARGE SCALE GENOMIC DNA]</scope>
    <source>
        <strain evidence="10">cv. Shandingzi</strain>
        <tissue evidence="9">Leaves</tissue>
    </source>
</reference>
<sequence>MAEKLPETEAAAPAAAADDMDLETSEPAAAQNPDEVEAADGEAEANSKRVRDEEGSEENDAKKTKVEKSPEEERFEKKFEEGEKSGPVSLGPKSFGSSVEMFDYFYRFLHYWPTDLNVNKYEYLVLLDLLKKGHAEPDKKIGGGVKAFQVRIHPLYKSRCFFLIREDEVVDDFSFRKCVDHILPLPENMKANAEANKVLGGKGGRGGGGGGGRGGWRGRGRDHSFLDPLPLESCADIDPIYSSLDIPPIRTVLEDDGIFFANETALLGVNSSDLCAGLTEVNHNHHQQYQQQQQQPLLLTCENEENRITDENDLREGRNKVLSKRPHSYKRHISSSSSLSSSKMLSRETVSQYFYMPITQAAKELNVGLTLLKKRCRELGIRRWPHRKLNSLQTLIRNIQELGTEGEESSEKLRNAIALLERERKLLEEVPDMQLEDNTKRLRQACFKANYKKRKIMGMNVMGQSLSSFSCSNIQCPTSSMDADDEDEEIKSLLSDSFSSNNNACNTLF</sequence>
<feature type="compositionally biased region" description="Basic and acidic residues" evidence="7">
    <location>
        <begin position="45"/>
        <end position="84"/>
    </location>
</feature>
<feature type="domain" description="RWP-RK" evidence="8">
    <location>
        <begin position="325"/>
        <end position="412"/>
    </location>
</feature>
<proteinExistence type="predicted"/>
<dbReference type="InterPro" id="IPR044607">
    <property type="entry name" value="RKD-like"/>
</dbReference>
<evidence type="ECO:0000256" key="4">
    <source>
        <dbReference type="ARBA" id="ARBA00023125"/>
    </source>
</evidence>
<evidence type="ECO:0000256" key="1">
    <source>
        <dbReference type="ARBA" id="ARBA00004049"/>
    </source>
</evidence>
<keyword evidence="6" id="KW-0539">Nucleus</keyword>
<comment type="function">
    <text evidence="1">Putative transcription factor.</text>
</comment>
<evidence type="ECO:0000256" key="3">
    <source>
        <dbReference type="ARBA" id="ARBA00023054"/>
    </source>
</evidence>
<accession>A0A540KY79</accession>
<evidence type="ECO:0000313" key="10">
    <source>
        <dbReference type="Proteomes" id="UP000315295"/>
    </source>
</evidence>
<evidence type="ECO:0000256" key="6">
    <source>
        <dbReference type="ARBA" id="ARBA00023242"/>
    </source>
</evidence>
<evidence type="ECO:0000256" key="5">
    <source>
        <dbReference type="ARBA" id="ARBA00023163"/>
    </source>
</evidence>
<feature type="region of interest" description="Disordered" evidence="7">
    <location>
        <begin position="1"/>
        <end position="90"/>
    </location>
</feature>
<evidence type="ECO:0000256" key="2">
    <source>
        <dbReference type="ARBA" id="ARBA00023015"/>
    </source>
</evidence>
<dbReference type="STRING" id="106549.A0A540KY79"/>
<dbReference type="GO" id="GO:0003677">
    <property type="term" value="F:DNA binding"/>
    <property type="evidence" value="ECO:0007669"/>
    <property type="project" value="UniProtKB-KW"/>
</dbReference>
<dbReference type="Pfam" id="PF02042">
    <property type="entry name" value="RWP-RK"/>
    <property type="match status" value="1"/>
</dbReference>
<protein>
    <recommendedName>
        <fullName evidence="8">RWP-RK domain-containing protein</fullName>
    </recommendedName>
</protein>
<evidence type="ECO:0000259" key="8">
    <source>
        <dbReference type="PROSITE" id="PS51519"/>
    </source>
</evidence>
<keyword evidence="4" id="KW-0238">DNA-binding</keyword>
<comment type="caution">
    <text evidence="9">The sequence shown here is derived from an EMBL/GenBank/DDBJ whole genome shotgun (WGS) entry which is preliminary data.</text>
</comment>
<gene>
    <name evidence="9" type="ORF">C1H46_035219</name>
</gene>
<dbReference type="GO" id="GO:0003700">
    <property type="term" value="F:DNA-binding transcription factor activity"/>
    <property type="evidence" value="ECO:0007669"/>
    <property type="project" value="InterPro"/>
</dbReference>
<name>A0A540KY79_MALBA</name>
<dbReference type="PANTHER" id="PTHR46373">
    <property type="entry name" value="PROTEIN RKD4"/>
    <property type="match status" value="1"/>
</dbReference>
<dbReference type="Pfam" id="PF11523">
    <property type="entry name" value="DUF3223"/>
    <property type="match status" value="1"/>
</dbReference>
<feature type="region of interest" description="Disordered" evidence="7">
    <location>
        <begin position="198"/>
        <end position="219"/>
    </location>
</feature>
<dbReference type="Gene3D" id="3.10.450.40">
    <property type="match status" value="1"/>
</dbReference>
<dbReference type="PANTHER" id="PTHR46373:SF20">
    <property type="entry name" value="PROTEIN RKD1"/>
    <property type="match status" value="1"/>
</dbReference>
<keyword evidence="3" id="KW-0175">Coiled coil</keyword>
<dbReference type="InterPro" id="IPR003035">
    <property type="entry name" value="RWP-RK_dom"/>
</dbReference>
<dbReference type="FunFam" id="3.10.450.40:FF:000016">
    <property type="entry name" value="Predicted protein"/>
    <property type="match status" value="1"/>
</dbReference>
<evidence type="ECO:0000313" key="9">
    <source>
        <dbReference type="EMBL" id="TQD79181.1"/>
    </source>
</evidence>
<keyword evidence="5" id="KW-0804">Transcription</keyword>
<dbReference type="PROSITE" id="PS51519">
    <property type="entry name" value="RWP_RK"/>
    <property type="match status" value="1"/>
</dbReference>
<organism evidence="9 10">
    <name type="scientific">Malus baccata</name>
    <name type="common">Siberian crab apple</name>
    <name type="synonym">Pyrus baccata</name>
    <dbReference type="NCBI Taxonomy" id="106549"/>
    <lineage>
        <taxon>Eukaryota</taxon>
        <taxon>Viridiplantae</taxon>
        <taxon>Streptophyta</taxon>
        <taxon>Embryophyta</taxon>
        <taxon>Tracheophyta</taxon>
        <taxon>Spermatophyta</taxon>
        <taxon>Magnoliopsida</taxon>
        <taxon>eudicotyledons</taxon>
        <taxon>Gunneridae</taxon>
        <taxon>Pentapetalae</taxon>
        <taxon>rosids</taxon>
        <taxon>fabids</taxon>
        <taxon>Rosales</taxon>
        <taxon>Rosaceae</taxon>
        <taxon>Amygdaloideae</taxon>
        <taxon>Maleae</taxon>
        <taxon>Malus</taxon>
    </lineage>
</organism>
<feature type="compositionally biased region" description="Acidic residues" evidence="7">
    <location>
        <begin position="34"/>
        <end position="43"/>
    </location>
</feature>
<evidence type="ECO:0000256" key="7">
    <source>
        <dbReference type="SAM" id="MobiDB-lite"/>
    </source>
</evidence>
<keyword evidence="10" id="KW-1185">Reference proteome</keyword>
<keyword evidence="2" id="KW-0805">Transcription regulation</keyword>
<dbReference type="EMBL" id="VIEB01000868">
    <property type="protein sequence ID" value="TQD79181.1"/>
    <property type="molecule type" value="Genomic_DNA"/>
</dbReference>
<feature type="compositionally biased region" description="Gly residues" evidence="7">
    <location>
        <begin position="200"/>
        <end position="217"/>
    </location>
</feature>
<dbReference type="AlphaFoldDB" id="A0A540KY79"/>
<dbReference type="Proteomes" id="UP000315295">
    <property type="component" value="Unassembled WGS sequence"/>
</dbReference>